<dbReference type="Gene3D" id="3.40.50.300">
    <property type="entry name" value="P-loop containing nucleotide triphosphate hydrolases"/>
    <property type="match status" value="1"/>
</dbReference>
<comment type="caution">
    <text evidence="2">The sequence shown here is derived from an EMBL/GenBank/DDBJ whole genome shotgun (WGS) entry which is preliminary data.</text>
</comment>
<evidence type="ECO:0000313" key="2">
    <source>
        <dbReference type="EMBL" id="HIR56736.1"/>
    </source>
</evidence>
<dbReference type="Pfam" id="PF01695">
    <property type="entry name" value="IstB_IS21"/>
    <property type="match status" value="1"/>
</dbReference>
<keyword evidence="2" id="KW-0547">Nucleotide-binding</keyword>
<keyword evidence="2" id="KW-0067">ATP-binding</keyword>
<reference evidence="2" key="2">
    <citation type="journal article" date="2021" name="PeerJ">
        <title>Extensive microbial diversity within the chicken gut microbiome revealed by metagenomics and culture.</title>
        <authorList>
            <person name="Gilroy R."/>
            <person name="Ravi A."/>
            <person name="Getino M."/>
            <person name="Pursley I."/>
            <person name="Horton D.L."/>
            <person name="Alikhan N.F."/>
            <person name="Baker D."/>
            <person name="Gharbi K."/>
            <person name="Hall N."/>
            <person name="Watson M."/>
            <person name="Adriaenssens E.M."/>
            <person name="Foster-Nyarko E."/>
            <person name="Jarju S."/>
            <person name="Secka A."/>
            <person name="Antonio M."/>
            <person name="Oren A."/>
            <person name="Chaudhuri R.R."/>
            <person name="La Ragione R."/>
            <person name="Hildebrand F."/>
            <person name="Pallen M.J."/>
        </authorList>
    </citation>
    <scope>NUCLEOTIDE SEQUENCE</scope>
    <source>
        <strain evidence="2">ChiSjej1B19-7085</strain>
    </source>
</reference>
<evidence type="ECO:0000313" key="3">
    <source>
        <dbReference type="Proteomes" id="UP000886785"/>
    </source>
</evidence>
<gene>
    <name evidence="2" type="ORF">IAA54_03625</name>
</gene>
<dbReference type="InterPro" id="IPR027417">
    <property type="entry name" value="P-loop_NTPase"/>
</dbReference>
<protein>
    <submittedName>
        <fullName evidence="2">ATP-binding protein</fullName>
    </submittedName>
</protein>
<dbReference type="SUPFAM" id="SSF52540">
    <property type="entry name" value="P-loop containing nucleoside triphosphate hydrolases"/>
    <property type="match status" value="1"/>
</dbReference>
<reference evidence="2" key="1">
    <citation type="submission" date="2020-10" db="EMBL/GenBank/DDBJ databases">
        <authorList>
            <person name="Gilroy R."/>
        </authorList>
    </citation>
    <scope>NUCLEOTIDE SEQUENCE</scope>
    <source>
        <strain evidence="2">ChiSjej1B19-7085</strain>
    </source>
</reference>
<dbReference type="PANTHER" id="PTHR30050:SF4">
    <property type="entry name" value="ATP-BINDING PROTEIN RV3427C IN INSERTION SEQUENCE-RELATED"/>
    <property type="match status" value="1"/>
</dbReference>
<dbReference type="CDD" id="cd00009">
    <property type="entry name" value="AAA"/>
    <property type="match status" value="1"/>
</dbReference>
<sequence length="326" mass="36851">MGYGKDVYQAVMEKLNLQRVAAEQESRRRRDDFYAACPRAAEIERLLSHTAVQAAKAVLGSGNSGEILAKLKENNLALQEERRQLLASAGLPEDYLQPHYQCPKCEDTGYIDGRMCSCLKELLRKEAYRRLNDSTPLSLCTFDSFSLSYYPDTSDSPDRPSPRAQIGKILSYCRRYAANFSPDSPSLLMQGGTGLGKTHLSLSIANEAIERGFGVIYGSTQNLASSLEKERFRRDSDDETNQMLLSCDLLILDDLGTEFSTSFIDAAIYNIVNTRLMSKRPTIISTNLSLREMETRYTERFVSRIIGSYIRLFFYGSDVRQQRRSL</sequence>
<dbReference type="PANTHER" id="PTHR30050">
    <property type="entry name" value="CHROMOSOMAL REPLICATION INITIATOR PROTEIN DNAA"/>
    <property type="match status" value="1"/>
</dbReference>
<dbReference type="AlphaFoldDB" id="A0A9D1J0M4"/>
<accession>A0A9D1J0M4</accession>
<dbReference type="SMART" id="SM00382">
    <property type="entry name" value="AAA"/>
    <property type="match status" value="1"/>
</dbReference>
<organism evidence="2 3">
    <name type="scientific">Candidatus Gallacutalibacter pullicola</name>
    <dbReference type="NCBI Taxonomy" id="2840830"/>
    <lineage>
        <taxon>Bacteria</taxon>
        <taxon>Bacillati</taxon>
        <taxon>Bacillota</taxon>
        <taxon>Clostridia</taxon>
        <taxon>Eubacteriales</taxon>
        <taxon>Candidatus Gallacutalibacter</taxon>
    </lineage>
</organism>
<name>A0A9D1J0M4_9FIRM</name>
<dbReference type="InterPro" id="IPR002611">
    <property type="entry name" value="IstB_ATP-bd"/>
</dbReference>
<dbReference type="GO" id="GO:0005524">
    <property type="term" value="F:ATP binding"/>
    <property type="evidence" value="ECO:0007669"/>
    <property type="project" value="UniProtKB-KW"/>
</dbReference>
<dbReference type="GO" id="GO:0006260">
    <property type="term" value="P:DNA replication"/>
    <property type="evidence" value="ECO:0007669"/>
    <property type="project" value="TreeGrafter"/>
</dbReference>
<evidence type="ECO:0000259" key="1">
    <source>
        <dbReference type="SMART" id="SM00382"/>
    </source>
</evidence>
<dbReference type="InterPro" id="IPR003593">
    <property type="entry name" value="AAA+_ATPase"/>
</dbReference>
<dbReference type="Proteomes" id="UP000886785">
    <property type="component" value="Unassembled WGS sequence"/>
</dbReference>
<dbReference type="EMBL" id="DVHF01000040">
    <property type="protein sequence ID" value="HIR56736.1"/>
    <property type="molecule type" value="Genomic_DNA"/>
</dbReference>
<proteinExistence type="predicted"/>
<feature type="domain" description="AAA+ ATPase" evidence="1">
    <location>
        <begin position="183"/>
        <end position="311"/>
    </location>
</feature>
<dbReference type="NCBIfam" id="NF005304">
    <property type="entry name" value="PRK06835.1"/>
    <property type="match status" value="1"/>
</dbReference>